<keyword evidence="3" id="KW-1185">Reference proteome</keyword>
<dbReference type="InterPro" id="IPR021109">
    <property type="entry name" value="Peptidase_aspartic_dom_sf"/>
</dbReference>
<evidence type="ECO:0000256" key="1">
    <source>
        <dbReference type="ARBA" id="ARBA00022750"/>
    </source>
</evidence>
<dbReference type="SUPFAM" id="SSF50630">
    <property type="entry name" value="Acid proteases"/>
    <property type="match status" value="1"/>
</dbReference>
<dbReference type="CDD" id="cd00303">
    <property type="entry name" value="retropepsin_like"/>
    <property type="match status" value="1"/>
</dbReference>
<organism evidence="2 3">
    <name type="scientific">Circinella minor</name>
    <dbReference type="NCBI Taxonomy" id="1195481"/>
    <lineage>
        <taxon>Eukaryota</taxon>
        <taxon>Fungi</taxon>
        <taxon>Fungi incertae sedis</taxon>
        <taxon>Mucoromycota</taxon>
        <taxon>Mucoromycotina</taxon>
        <taxon>Mucoromycetes</taxon>
        <taxon>Mucorales</taxon>
        <taxon>Lichtheimiaceae</taxon>
        <taxon>Circinella</taxon>
    </lineage>
</organism>
<evidence type="ECO:0008006" key="4">
    <source>
        <dbReference type="Google" id="ProtNLM"/>
    </source>
</evidence>
<dbReference type="Pfam" id="PF13650">
    <property type="entry name" value="Asp_protease_2"/>
    <property type="match status" value="1"/>
</dbReference>
<accession>A0A8H7RQ27</accession>
<keyword evidence="1" id="KW-0064">Aspartyl protease</keyword>
<name>A0A8H7RQ27_9FUNG</name>
<evidence type="ECO:0000313" key="3">
    <source>
        <dbReference type="Proteomes" id="UP000646827"/>
    </source>
</evidence>
<dbReference type="GO" id="GO:0006508">
    <property type="term" value="P:proteolysis"/>
    <property type="evidence" value="ECO:0007669"/>
    <property type="project" value="InterPro"/>
</dbReference>
<dbReference type="OrthoDB" id="2246976at2759"/>
<dbReference type="EMBL" id="JAEPRB010000651">
    <property type="protein sequence ID" value="KAG2213766.1"/>
    <property type="molecule type" value="Genomic_DNA"/>
</dbReference>
<dbReference type="Proteomes" id="UP000646827">
    <property type="component" value="Unassembled WGS sequence"/>
</dbReference>
<dbReference type="GO" id="GO:0004190">
    <property type="term" value="F:aspartic-type endopeptidase activity"/>
    <property type="evidence" value="ECO:0007669"/>
    <property type="project" value="UniProtKB-KW"/>
</dbReference>
<dbReference type="AlphaFoldDB" id="A0A8H7RQ27"/>
<keyword evidence="1" id="KW-0645">Protease</keyword>
<keyword evidence="1" id="KW-0378">Hydrolase</keyword>
<evidence type="ECO:0000313" key="2">
    <source>
        <dbReference type="EMBL" id="KAG2213766.1"/>
    </source>
</evidence>
<comment type="caution">
    <text evidence="2">The sequence shown here is derived from an EMBL/GenBank/DDBJ whole genome shotgun (WGS) entry which is preliminary data.</text>
</comment>
<proteinExistence type="predicted"/>
<dbReference type="Gene3D" id="2.40.70.10">
    <property type="entry name" value="Acid Proteases"/>
    <property type="match status" value="1"/>
</dbReference>
<dbReference type="InterPro" id="IPR001969">
    <property type="entry name" value="Aspartic_peptidase_AS"/>
</dbReference>
<protein>
    <recommendedName>
        <fullName evidence="4">Retropepsins domain-containing protein</fullName>
    </recommendedName>
</protein>
<sequence>MEYPYDLKKIQNSRLMCAPIVINSECIEAIFDSGASVSVISKTLADKLKLKPTADSLQLSSLGKTTGPPCKIVTNVPIRVAGKHRPEHMCIMDTDRSVCLIGMTWFCAHGIRQYHTNSTIIISIKEGRDSVILQGIKQEKDEPNVISKEYVIFVVNINTKDNNREDYRILLSITPTNRKFSSAAFESSPTSREFSTTNSLFSPVRIYF</sequence>
<gene>
    <name evidence="2" type="ORF">INT45_005200</name>
</gene>
<reference evidence="2 3" key="1">
    <citation type="submission" date="2020-12" db="EMBL/GenBank/DDBJ databases">
        <title>Metabolic potential, ecology and presence of endohyphal bacteria is reflected in genomic diversity of Mucoromycotina.</title>
        <authorList>
            <person name="Muszewska A."/>
            <person name="Okrasinska A."/>
            <person name="Steczkiewicz K."/>
            <person name="Drgas O."/>
            <person name="Orlowska M."/>
            <person name="Perlinska-Lenart U."/>
            <person name="Aleksandrzak-Piekarczyk T."/>
            <person name="Szatraj K."/>
            <person name="Zielenkiewicz U."/>
            <person name="Pilsyk S."/>
            <person name="Malc E."/>
            <person name="Mieczkowski P."/>
            <person name="Kruszewska J.S."/>
            <person name="Biernat P."/>
            <person name="Pawlowska J."/>
        </authorList>
    </citation>
    <scope>NUCLEOTIDE SEQUENCE [LARGE SCALE GENOMIC DNA]</scope>
    <source>
        <strain evidence="2 3">CBS 142.35</strain>
    </source>
</reference>
<dbReference type="PROSITE" id="PS00141">
    <property type="entry name" value="ASP_PROTEASE"/>
    <property type="match status" value="1"/>
</dbReference>